<evidence type="ECO:0000256" key="1">
    <source>
        <dbReference type="ARBA" id="ARBA00022679"/>
    </source>
</evidence>
<dbReference type="PANTHER" id="PTHR41299">
    <property type="entry name" value="THIAMINE PYROPHOSPHOKINASE"/>
    <property type="match status" value="1"/>
</dbReference>
<dbReference type="GO" id="GO:0005524">
    <property type="term" value="F:ATP binding"/>
    <property type="evidence" value="ECO:0007669"/>
    <property type="project" value="UniProtKB-KW"/>
</dbReference>
<dbReference type="RefSeq" id="WP_022791770.1">
    <property type="nucleotide sequence ID" value="NZ_ATUU01000003.1"/>
</dbReference>
<sequence length="224" mass="24854">MEKMRLLVGGPMSEWPADLANGRLDGPWAAADRGAVRLLALGQTPVLTVGDFDSMTASERATILPQLPLVVSAHAEKDETDTQLLLRLVFERYHPAEVELYGATGGRLDQLLSNLWIFARPDLAPYAPRVRIIDRSNVVTFYLPGRHKLKKLPEMTYLGFMNLTPVTGLSLLDEKYQLLNWSGDPVSWSSNEFVGQVNQFSFRSGVVAVIQSRDITGQTGDEIL</sequence>
<dbReference type="eggNOG" id="COG1564">
    <property type="taxonomic scope" value="Bacteria"/>
</dbReference>
<dbReference type="InterPro" id="IPR007373">
    <property type="entry name" value="Thiamin_PyroPKinase_B1-bd"/>
</dbReference>
<keyword evidence="8" id="KW-1185">Reference proteome</keyword>
<dbReference type="PANTHER" id="PTHR41299:SF1">
    <property type="entry name" value="THIAMINE PYROPHOSPHOKINASE"/>
    <property type="match status" value="1"/>
</dbReference>
<dbReference type="InterPro" id="IPR053149">
    <property type="entry name" value="TPK"/>
</dbReference>
<dbReference type="Gene3D" id="3.40.50.10240">
    <property type="entry name" value="Thiamin pyrophosphokinase, catalytic domain"/>
    <property type="match status" value="1"/>
</dbReference>
<evidence type="ECO:0000256" key="3">
    <source>
        <dbReference type="ARBA" id="ARBA00022777"/>
    </source>
</evidence>
<dbReference type="STRING" id="1123500.GCA_000420365_01017"/>
<feature type="domain" description="Thiamin pyrophosphokinase thiamin-binding" evidence="6">
    <location>
        <begin position="145"/>
        <end position="208"/>
    </location>
</feature>
<dbReference type="Proteomes" id="UP000051296">
    <property type="component" value="Unassembled WGS sequence"/>
</dbReference>
<dbReference type="GO" id="GO:0009229">
    <property type="term" value="P:thiamine diphosphate biosynthetic process"/>
    <property type="evidence" value="ECO:0007669"/>
    <property type="project" value="InterPro"/>
</dbReference>
<name>A0A0R2G2X4_9LACO</name>
<evidence type="ECO:0000256" key="2">
    <source>
        <dbReference type="ARBA" id="ARBA00022741"/>
    </source>
</evidence>
<dbReference type="GO" id="GO:0006772">
    <property type="term" value="P:thiamine metabolic process"/>
    <property type="evidence" value="ECO:0007669"/>
    <property type="project" value="UniProtKB-UniRule"/>
</dbReference>
<dbReference type="InterPro" id="IPR036759">
    <property type="entry name" value="TPK_catalytic_sf"/>
</dbReference>
<accession>A0A0R2G2X4</accession>
<organism evidence="7 8">
    <name type="scientific">Weissella halotolerans DSM 20190</name>
    <dbReference type="NCBI Taxonomy" id="1123500"/>
    <lineage>
        <taxon>Bacteria</taxon>
        <taxon>Bacillati</taxon>
        <taxon>Bacillota</taxon>
        <taxon>Bacilli</taxon>
        <taxon>Lactobacillales</taxon>
        <taxon>Lactobacillaceae</taxon>
        <taxon>Weissella</taxon>
    </lineage>
</organism>
<dbReference type="FunCoup" id="A0A0R2G2X4">
    <property type="interactions" value="55"/>
</dbReference>
<dbReference type="AlphaFoldDB" id="A0A0R2G2X4"/>
<dbReference type="SMART" id="SM00983">
    <property type="entry name" value="TPK_B1_binding"/>
    <property type="match status" value="1"/>
</dbReference>
<gene>
    <name evidence="7" type="ORF">IV68_GL000980</name>
</gene>
<protein>
    <recommendedName>
        <fullName evidence="5">Thiamine diphosphokinase</fullName>
        <ecNumber evidence="5">2.7.6.2</ecNumber>
    </recommendedName>
</protein>
<dbReference type="InParanoid" id="A0A0R2G2X4"/>
<dbReference type="Pfam" id="PF04265">
    <property type="entry name" value="TPK_B1_binding"/>
    <property type="match status" value="1"/>
</dbReference>
<keyword evidence="3 7" id="KW-0418">Kinase</keyword>
<dbReference type="NCBIfam" id="TIGR01378">
    <property type="entry name" value="thi_PPkinase"/>
    <property type="match status" value="1"/>
</dbReference>
<comment type="caution">
    <text evidence="7">The sequence shown here is derived from an EMBL/GenBank/DDBJ whole genome shotgun (WGS) entry which is preliminary data.</text>
</comment>
<dbReference type="GO" id="GO:0004788">
    <property type="term" value="F:thiamine diphosphokinase activity"/>
    <property type="evidence" value="ECO:0007669"/>
    <property type="project" value="UniProtKB-UniRule"/>
</dbReference>
<dbReference type="CDD" id="cd07995">
    <property type="entry name" value="TPK"/>
    <property type="match status" value="1"/>
</dbReference>
<reference evidence="7 8" key="1">
    <citation type="journal article" date="2015" name="Genome Announc.">
        <title>Expanding the biotechnology potential of lactobacilli through comparative genomics of 213 strains and associated genera.</title>
        <authorList>
            <person name="Sun Z."/>
            <person name="Harris H.M."/>
            <person name="McCann A."/>
            <person name="Guo C."/>
            <person name="Argimon S."/>
            <person name="Zhang W."/>
            <person name="Yang X."/>
            <person name="Jeffery I.B."/>
            <person name="Cooney J.C."/>
            <person name="Kagawa T.F."/>
            <person name="Liu W."/>
            <person name="Song Y."/>
            <person name="Salvetti E."/>
            <person name="Wrobel A."/>
            <person name="Rasinkangas P."/>
            <person name="Parkhill J."/>
            <person name="Rea M.C."/>
            <person name="O'Sullivan O."/>
            <person name="Ritari J."/>
            <person name="Douillard F.P."/>
            <person name="Paul Ross R."/>
            <person name="Yang R."/>
            <person name="Briner A.E."/>
            <person name="Felis G.E."/>
            <person name="de Vos W.M."/>
            <person name="Barrangou R."/>
            <person name="Klaenhammer T.R."/>
            <person name="Caufield P.W."/>
            <person name="Cui Y."/>
            <person name="Zhang H."/>
            <person name="O'Toole P.W."/>
        </authorList>
    </citation>
    <scope>NUCLEOTIDE SEQUENCE [LARGE SCALE GENOMIC DNA]</scope>
    <source>
        <strain evidence="7 8">DSM 20190</strain>
    </source>
</reference>
<keyword evidence="4" id="KW-0067">ATP-binding</keyword>
<evidence type="ECO:0000256" key="5">
    <source>
        <dbReference type="NCBIfam" id="TIGR01378"/>
    </source>
</evidence>
<keyword evidence="2" id="KW-0547">Nucleotide-binding</keyword>
<dbReference type="EMBL" id="JQAX01000003">
    <property type="protein sequence ID" value="KRN31724.1"/>
    <property type="molecule type" value="Genomic_DNA"/>
</dbReference>
<keyword evidence="1" id="KW-0808">Transferase</keyword>
<evidence type="ECO:0000256" key="4">
    <source>
        <dbReference type="ARBA" id="ARBA00022840"/>
    </source>
</evidence>
<evidence type="ECO:0000313" key="7">
    <source>
        <dbReference type="EMBL" id="KRN31724.1"/>
    </source>
</evidence>
<dbReference type="PATRIC" id="fig|1123500.6.peg.985"/>
<dbReference type="InterPro" id="IPR007371">
    <property type="entry name" value="TPK_catalytic"/>
</dbReference>
<dbReference type="GO" id="GO:0016301">
    <property type="term" value="F:kinase activity"/>
    <property type="evidence" value="ECO:0007669"/>
    <property type="project" value="UniProtKB-KW"/>
</dbReference>
<dbReference type="SUPFAM" id="SSF63999">
    <property type="entry name" value="Thiamin pyrophosphokinase, catalytic domain"/>
    <property type="match status" value="1"/>
</dbReference>
<dbReference type="Pfam" id="PF04263">
    <property type="entry name" value="TPK_catalytic"/>
    <property type="match status" value="1"/>
</dbReference>
<proteinExistence type="predicted"/>
<evidence type="ECO:0000259" key="6">
    <source>
        <dbReference type="SMART" id="SM00983"/>
    </source>
</evidence>
<dbReference type="InterPro" id="IPR006282">
    <property type="entry name" value="Thi_PPkinase"/>
</dbReference>
<dbReference type="EC" id="2.7.6.2" evidence="5"/>
<dbReference type="OrthoDB" id="9804377at2"/>
<dbReference type="GO" id="GO:0030975">
    <property type="term" value="F:thiamine binding"/>
    <property type="evidence" value="ECO:0007669"/>
    <property type="project" value="InterPro"/>
</dbReference>
<evidence type="ECO:0000313" key="8">
    <source>
        <dbReference type="Proteomes" id="UP000051296"/>
    </source>
</evidence>